<protein>
    <submittedName>
        <fullName evidence="1">Uncharacterized protein</fullName>
    </submittedName>
</protein>
<proteinExistence type="predicted"/>
<reference evidence="1" key="1">
    <citation type="submission" date="2014-11" db="EMBL/GenBank/DDBJ databases">
        <authorList>
            <person name="Amaro Gonzalez C."/>
        </authorList>
    </citation>
    <scope>NUCLEOTIDE SEQUENCE</scope>
</reference>
<accession>A0A0E9QTY2</accession>
<evidence type="ECO:0000313" key="1">
    <source>
        <dbReference type="EMBL" id="JAH19892.1"/>
    </source>
</evidence>
<organism evidence="1">
    <name type="scientific">Anguilla anguilla</name>
    <name type="common">European freshwater eel</name>
    <name type="synonym">Muraena anguilla</name>
    <dbReference type="NCBI Taxonomy" id="7936"/>
    <lineage>
        <taxon>Eukaryota</taxon>
        <taxon>Metazoa</taxon>
        <taxon>Chordata</taxon>
        <taxon>Craniata</taxon>
        <taxon>Vertebrata</taxon>
        <taxon>Euteleostomi</taxon>
        <taxon>Actinopterygii</taxon>
        <taxon>Neopterygii</taxon>
        <taxon>Teleostei</taxon>
        <taxon>Anguilliformes</taxon>
        <taxon>Anguillidae</taxon>
        <taxon>Anguilla</taxon>
    </lineage>
</organism>
<sequence>MQIVWYFRNHNVLLYIMSVMLRLQIVSLKPVWRW</sequence>
<dbReference type="AlphaFoldDB" id="A0A0E9QTY2"/>
<name>A0A0E9QTY2_ANGAN</name>
<reference evidence="1" key="2">
    <citation type="journal article" date="2015" name="Fish Shellfish Immunol.">
        <title>Early steps in the European eel (Anguilla anguilla)-Vibrio vulnificus interaction in the gills: Role of the RtxA13 toxin.</title>
        <authorList>
            <person name="Callol A."/>
            <person name="Pajuelo D."/>
            <person name="Ebbesson L."/>
            <person name="Teles M."/>
            <person name="MacKenzie S."/>
            <person name="Amaro C."/>
        </authorList>
    </citation>
    <scope>NUCLEOTIDE SEQUENCE</scope>
</reference>
<dbReference type="EMBL" id="GBXM01088685">
    <property type="protein sequence ID" value="JAH19892.1"/>
    <property type="molecule type" value="Transcribed_RNA"/>
</dbReference>